<dbReference type="EMBL" id="JAHLJV010000047">
    <property type="protein sequence ID" value="KAK1585128.1"/>
    <property type="molecule type" value="Genomic_DNA"/>
</dbReference>
<evidence type="ECO:0000256" key="3">
    <source>
        <dbReference type="ARBA" id="ARBA00037385"/>
    </source>
</evidence>
<dbReference type="Pfam" id="PF12796">
    <property type="entry name" value="Ank_2"/>
    <property type="match status" value="1"/>
</dbReference>
<evidence type="ECO:0000256" key="2">
    <source>
        <dbReference type="ARBA" id="ARBA00023043"/>
    </source>
</evidence>
<sequence>MDTSKRTHSNAQSSDDQDNISTKRTRLDGSDLNQAPSRRPLKRKEYYFAMVSGRCPEGLERQRAERISEDAMDRICLRLVRRVAELEFLPIFQNDPEPLPKAKQEKSGFYSTTQEEYPFVEYTISHLFHHADCAAGSMPQVYFMKDLSTDRAGWIVVENLLQKYGTRRLHETISLFCILAIHSSAGLIQQYFPHNLQETGAEHYCTPLHTAISKDSEEEAEAKLSCRGKHLHEILPKVANEEVNVDHPGSKGRTALLLAAGKGHDGDVHRVYGSEYVLLHISAQRGSLHVARILLANGARVNQADQNGRTPLHYAQYFHPKVTRELIDNGAYVNLRDNIGGTPILSRIDLGINET</sequence>
<keyword evidence="1" id="KW-0677">Repeat</keyword>
<dbReference type="SMART" id="SM00248">
    <property type="entry name" value="ANK"/>
    <property type="match status" value="3"/>
</dbReference>
<dbReference type="PROSITE" id="PS50088">
    <property type="entry name" value="ANK_REPEAT"/>
    <property type="match status" value="2"/>
</dbReference>
<feature type="compositionally biased region" description="Polar residues" evidence="6">
    <location>
        <begin position="1"/>
        <end position="22"/>
    </location>
</feature>
<comment type="caution">
    <text evidence="7">The sequence shown here is derived from an EMBL/GenBank/DDBJ whole genome shotgun (WGS) entry which is preliminary data.</text>
</comment>
<dbReference type="PROSITE" id="PS50297">
    <property type="entry name" value="ANK_REP_REGION"/>
    <property type="match status" value="1"/>
</dbReference>
<dbReference type="Proteomes" id="UP001230504">
    <property type="component" value="Unassembled WGS sequence"/>
</dbReference>
<gene>
    <name evidence="7" type="ORF">LY79DRAFT_690554</name>
</gene>
<organism evidence="7 8">
    <name type="scientific">Colletotrichum navitas</name>
    <dbReference type="NCBI Taxonomy" id="681940"/>
    <lineage>
        <taxon>Eukaryota</taxon>
        <taxon>Fungi</taxon>
        <taxon>Dikarya</taxon>
        <taxon>Ascomycota</taxon>
        <taxon>Pezizomycotina</taxon>
        <taxon>Sordariomycetes</taxon>
        <taxon>Hypocreomycetidae</taxon>
        <taxon>Glomerellales</taxon>
        <taxon>Glomerellaceae</taxon>
        <taxon>Colletotrichum</taxon>
        <taxon>Colletotrichum graminicola species complex</taxon>
    </lineage>
</organism>
<dbReference type="SUPFAM" id="SSF48403">
    <property type="entry name" value="Ankyrin repeat"/>
    <property type="match status" value="1"/>
</dbReference>
<proteinExistence type="predicted"/>
<dbReference type="GeneID" id="85448972"/>
<dbReference type="PANTHER" id="PTHR24197">
    <property type="entry name" value="ANKYRIN REPEAT DOMAIN-CONTAINING PROTEIN 61"/>
    <property type="match status" value="1"/>
</dbReference>
<name>A0AAD8V2T2_9PEZI</name>
<evidence type="ECO:0000256" key="6">
    <source>
        <dbReference type="SAM" id="MobiDB-lite"/>
    </source>
</evidence>
<dbReference type="Gene3D" id="1.25.40.20">
    <property type="entry name" value="Ankyrin repeat-containing domain"/>
    <property type="match status" value="1"/>
</dbReference>
<comment type="function">
    <text evidence="3">Plays an important role in regulating intracellular signaling events associated with erythroid terminal differentiation.</text>
</comment>
<feature type="repeat" description="ANK" evidence="5">
    <location>
        <begin position="274"/>
        <end position="306"/>
    </location>
</feature>
<reference evidence="7" key="1">
    <citation type="submission" date="2021-06" db="EMBL/GenBank/DDBJ databases">
        <title>Comparative genomics, transcriptomics and evolutionary studies reveal genomic signatures of adaptation to plant cell wall in hemibiotrophic fungi.</title>
        <authorList>
            <consortium name="DOE Joint Genome Institute"/>
            <person name="Baroncelli R."/>
            <person name="Diaz J.F."/>
            <person name="Benocci T."/>
            <person name="Peng M."/>
            <person name="Battaglia E."/>
            <person name="Haridas S."/>
            <person name="Andreopoulos W."/>
            <person name="Labutti K."/>
            <person name="Pangilinan J."/>
            <person name="Floch G.L."/>
            <person name="Makela M.R."/>
            <person name="Henrissat B."/>
            <person name="Grigoriev I.V."/>
            <person name="Crouch J.A."/>
            <person name="De Vries R.P."/>
            <person name="Sukno S.A."/>
            <person name="Thon M.R."/>
        </authorList>
    </citation>
    <scope>NUCLEOTIDE SEQUENCE</scope>
    <source>
        <strain evidence="7">CBS 125086</strain>
    </source>
</reference>
<dbReference type="PANTHER" id="PTHR24197:SF44">
    <property type="entry name" value="ANKYRIN REPEAT DOMAIN-CONTAINING PROTEIN 54"/>
    <property type="match status" value="1"/>
</dbReference>
<dbReference type="InterPro" id="IPR002110">
    <property type="entry name" value="Ankyrin_rpt"/>
</dbReference>
<accession>A0AAD8V2T2</accession>
<feature type="region of interest" description="Disordered" evidence="6">
    <location>
        <begin position="1"/>
        <end position="37"/>
    </location>
</feature>
<evidence type="ECO:0000256" key="4">
    <source>
        <dbReference type="ARBA" id="ARBA00039237"/>
    </source>
</evidence>
<keyword evidence="2 5" id="KW-0040">ANK repeat</keyword>
<keyword evidence="8" id="KW-1185">Reference proteome</keyword>
<dbReference type="AlphaFoldDB" id="A0AAD8V2T2"/>
<evidence type="ECO:0000313" key="8">
    <source>
        <dbReference type="Proteomes" id="UP001230504"/>
    </source>
</evidence>
<feature type="repeat" description="ANK" evidence="5">
    <location>
        <begin position="307"/>
        <end position="338"/>
    </location>
</feature>
<evidence type="ECO:0000256" key="1">
    <source>
        <dbReference type="ARBA" id="ARBA00022737"/>
    </source>
</evidence>
<evidence type="ECO:0000313" key="7">
    <source>
        <dbReference type="EMBL" id="KAK1585128.1"/>
    </source>
</evidence>
<dbReference type="InterPro" id="IPR036770">
    <property type="entry name" value="Ankyrin_rpt-contain_sf"/>
</dbReference>
<dbReference type="RefSeq" id="XP_060412172.1">
    <property type="nucleotide sequence ID" value="XM_060564732.1"/>
</dbReference>
<evidence type="ECO:0000256" key="5">
    <source>
        <dbReference type="PROSITE-ProRule" id="PRU00023"/>
    </source>
</evidence>
<protein>
    <recommendedName>
        <fullName evidence="4">Ankyrin repeat domain-containing protein 54</fullName>
    </recommendedName>
</protein>